<dbReference type="PROSITE" id="PS00107">
    <property type="entry name" value="PROTEIN_KINASE_ATP"/>
    <property type="match status" value="1"/>
</dbReference>
<dbReference type="GO" id="GO:0005634">
    <property type="term" value="C:nucleus"/>
    <property type="evidence" value="ECO:0007669"/>
    <property type="project" value="TreeGrafter"/>
</dbReference>
<comment type="catalytic activity">
    <reaction evidence="9">
        <text>L-threonyl-[protein] + ATP = O-phospho-L-threonyl-[protein] + ADP + H(+)</text>
        <dbReference type="Rhea" id="RHEA:46608"/>
        <dbReference type="Rhea" id="RHEA-COMP:11060"/>
        <dbReference type="Rhea" id="RHEA-COMP:11605"/>
        <dbReference type="ChEBI" id="CHEBI:15378"/>
        <dbReference type="ChEBI" id="CHEBI:30013"/>
        <dbReference type="ChEBI" id="CHEBI:30616"/>
        <dbReference type="ChEBI" id="CHEBI:61977"/>
        <dbReference type="ChEBI" id="CHEBI:456216"/>
        <dbReference type="EC" id="2.7.11.1"/>
    </reaction>
    <physiologicalReaction direction="left-to-right" evidence="9">
        <dbReference type="Rhea" id="RHEA:46609"/>
    </physiologicalReaction>
</comment>
<keyword evidence="13" id="KW-0472">Membrane</keyword>
<evidence type="ECO:0000256" key="6">
    <source>
        <dbReference type="ARBA" id="ARBA00022840"/>
    </source>
</evidence>
<dbReference type="InterPro" id="IPR011009">
    <property type="entry name" value="Kinase-like_dom_sf"/>
</dbReference>
<evidence type="ECO:0000256" key="3">
    <source>
        <dbReference type="ARBA" id="ARBA00022679"/>
    </source>
</evidence>
<feature type="region of interest" description="Disordered" evidence="12">
    <location>
        <begin position="508"/>
        <end position="530"/>
    </location>
</feature>
<dbReference type="InterPro" id="IPR017441">
    <property type="entry name" value="Protein_kinase_ATP_BS"/>
</dbReference>
<keyword evidence="5 15" id="KW-0418">Kinase</keyword>
<keyword evidence="3 15" id="KW-0808">Transferase</keyword>
<dbReference type="PANTHER" id="PTHR11042">
    <property type="entry name" value="EUKARYOTIC TRANSLATION INITIATION FACTOR 2-ALPHA KINASE EIF2-ALPHA KINASE -RELATED"/>
    <property type="match status" value="1"/>
</dbReference>
<dbReference type="InterPro" id="IPR050339">
    <property type="entry name" value="CC_SR_Kinase"/>
</dbReference>
<evidence type="ECO:0000256" key="12">
    <source>
        <dbReference type="SAM" id="MobiDB-lite"/>
    </source>
</evidence>
<proteinExistence type="inferred from homology"/>
<feature type="compositionally biased region" description="Polar residues" evidence="12">
    <location>
        <begin position="821"/>
        <end position="833"/>
    </location>
</feature>
<keyword evidence="4 11" id="KW-0547">Nucleotide-binding</keyword>
<dbReference type="Pfam" id="PF00069">
    <property type="entry name" value="Pkinase"/>
    <property type="match status" value="1"/>
</dbReference>
<dbReference type="GO" id="GO:0005737">
    <property type="term" value="C:cytoplasm"/>
    <property type="evidence" value="ECO:0007669"/>
    <property type="project" value="TreeGrafter"/>
</dbReference>
<dbReference type="GO" id="GO:0106310">
    <property type="term" value="F:protein serine kinase activity"/>
    <property type="evidence" value="ECO:0007669"/>
    <property type="project" value="RHEA"/>
</dbReference>
<gene>
    <name evidence="15" type="ORF">BEWA_042970</name>
</gene>
<evidence type="ECO:0000256" key="2">
    <source>
        <dbReference type="ARBA" id="ARBA00022527"/>
    </source>
</evidence>
<evidence type="ECO:0000256" key="5">
    <source>
        <dbReference type="ARBA" id="ARBA00022777"/>
    </source>
</evidence>
<dbReference type="EC" id="2.7.11.1" evidence="1"/>
<evidence type="ECO:0000256" key="7">
    <source>
        <dbReference type="ARBA" id="ARBA00023193"/>
    </source>
</evidence>
<dbReference type="GO" id="GO:0005524">
    <property type="term" value="F:ATP binding"/>
    <property type="evidence" value="ECO:0007669"/>
    <property type="project" value="UniProtKB-UniRule"/>
</dbReference>
<evidence type="ECO:0000313" key="16">
    <source>
        <dbReference type="Proteomes" id="UP000031512"/>
    </source>
</evidence>
<reference evidence="15 16" key="1">
    <citation type="journal article" date="2012" name="BMC Genomics">
        <title>Comparative genomic analysis and phylogenetic position of Theileria equi.</title>
        <authorList>
            <person name="Kappmeyer L.S."/>
            <person name="Thiagarajan M."/>
            <person name="Herndon D.R."/>
            <person name="Ramsay J.D."/>
            <person name="Caler E."/>
            <person name="Djikeng A."/>
            <person name="Gillespie J.J."/>
            <person name="Lau A.O."/>
            <person name="Roalson E.H."/>
            <person name="Silva J.C."/>
            <person name="Silva M.G."/>
            <person name="Suarez C.E."/>
            <person name="Ueti M.W."/>
            <person name="Nene V.M."/>
            <person name="Mealey R.H."/>
            <person name="Knowles D.P."/>
            <person name="Brayton K.A."/>
        </authorList>
    </citation>
    <scope>NUCLEOTIDE SEQUENCE [LARGE SCALE GENOMIC DNA]</scope>
    <source>
        <strain evidence="15 16">WA</strain>
    </source>
</reference>
<dbReference type="SMART" id="SM00220">
    <property type="entry name" value="S_TKc"/>
    <property type="match status" value="1"/>
</dbReference>
<keyword evidence="13" id="KW-0812">Transmembrane</keyword>
<accession>L1LFZ2</accession>
<evidence type="ECO:0000256" key="1">
    <source>
        <dbReference type="ARBA" id="ARBA00012513"/>
    </source>
</evidence>
<evidence type="ECO:0000256" key="11">
    <source>
        <dbReference type="PROSITE-ProRule" id="PRU10141"/>
    </source>
</evidence>
<dbReference type="Gene3D" id="1.10.510.10">
    <property type="entry name" value="Transferase(Phosphotransferase) domain 1"/>
    <property type="match status" value="1"/>
</dbReference>
<dbReference type="EMBL" id="ACOU01000002">
    <property type="protein sequence ID" value="EKX74256.1"/>
    <property type="molecule type" value="Genomic_DNA"/>
</dbReference>
<feature type="region of interest" description="Disordered" evidence="12">
    <location>
        <begin position="808"/>
        <end position="838"/>
    </location>
</feature>
<dbReference type="GO" id="GO:0017148">
    <property type="term" value="P:negative regulation of translation"/>
    <property type="evidence" value="ECO:0007669"/>
    <property type="project" value="UniProtKB-KW"/>
</dbReference>
<evidence type="ECO:0000256" key="8">
    <source>
        <dbReference type="ARBA" id="ARBA00037982"/>
    </source>
</evidence>
<dbReference type="PROSITE" id="PS50011">
    <property type="entry name" value="PROTEIN_KINASE_DOM"/>
    <property type="match status" value="1"/>
</dbReference>
<dbReference type="InterPro" id="IPR008271">
    <property type="entry name" value="Ser/Thr_kinase_AS"/>
</dbReference>
<name>L1LFZ2_THEEQ</name>
<evidence type="ECO:0000256" key="4">
    <source>
        <dbReference type="ARBA" id="ARBA00022741"/>
    </source>
</evidence>
<comment type="caution">
    <text evidence="15">The sequence shown here is derived from an EMBL/GenBank/DDBJ whole genome shotgun (WGS) entry which is preliminary data.</text>
</comment>
<dbReference type="eggNOG" id="KOG1033">
    <property type="taxonomic scope" value="Eukaryota"/>
</dbReference>
<evidence type="ECO:0000256" key="13">
    <source>
        <dbReference type="SAM" id="Phobius"/>
    </source>
</evidence>
<dbReference type="GO" id="GO:0004694">
    <property type="term" value="F:eukaryotic translation initiation factor 2alpha kinase activity"/>
    <property type="evidence" value="ECO:0007669"/>
    <property type="project" value="TreeGrafter"/>
</dbReference>
<evidence type="ECO:0000256" key="9">
    <source>
        <dbReference type="ARBA" id="ARBA00048659"/>
    </source>
</evidence>
<dbReference type="SUPFAM" id="SSF56112">
    <property type="entry name" value="Protein kinase-like (PK-like)"/>
    <property type="match status" value="1"/>
</dbReference>
<comment type="catalytic activity">
    <reaction evidence="10">
        <text>L-seryl-[protein] + ATP = O-phospho-L-seryl-[protein] + ADP + H(+)</text>
        <dbReference type="Rhea" id="RHEA:17989"/>
        <dbReference type="Rhea" id="RHEA-COMP:9863"/>
        <dbReference type="Rhea" id="RHEA-COMP:11604"/>
        <dbReference type="ChEBI" id="CHEBI:15378"/>
        <dbReference type="ChEBI" id="CHEBI:29999"/>
        <dbReference type="ChEBI" id="CHEBI:30616"/>
        <dbReference type="ChEBI" id="CHEBI:83421"/>
        <dbReference type="ChEBI" id="CHEBI:456216"/>
        <dbReference type="EC" id="2.7.11.1"/>
    </reaction>
    <physiologicalReaction direction="left-to-right" evidence="10">
        <dbReference type="Rhea" id="RHEA:17990"/>
    </physiologicalReaction>
</comment>
<dbReference type="AlphaFoldDB" id="L1LFZ2"/>
<feature type="binding site" evidence="11">
    <location>
        <position position="676"/>
    </location>
    <ligand>
        <name>ATP</name>
        <dbReference type="ChEBI" id="CHEBI:30616"/>
    </ligand>
</feature>
<comment type="similarity">
    <text evidence="8">Belongs to the protein kinase superfamily. Ser/Thr protein kinase family. GCN2 subfamily.</text>
</comment>
<keyword evidence="13" id="KW-1133">Transmembrane helix</keyword>
<dbReference type="PANTHER" id="PTHR11042:SF160">
    <property type="entry name" value="EUKARYOTIC TRANSLATION INITIATION FACTOR 2-ALPHA KINASE 1"/>
    <property type="match status" value="1"/>
</dbReference>
<evidence type="ECO:0000259" key="14">
    <source>
        <dbReference type="PROSITE" id="PS50011"/>
    </source>
</evidence>
<dbReference type="Gene3D" id="3.30.200.20">
    <property type="entry name" value="Phosphorylase Kinase, domain 1"/>
    <property type="match status" value="1"/>
</dbReference>
<protein>
    <recommendedName>
        <fullName evidence="1">non-specific serine/threonine protein kinase</fullName>
        <ecNumber evidence="1">2.7.11.1</ecNumber>
    </recommendedName>
</protein>
<evidence type="ECO:0000256" key="10">
    <source>
        <dbReference type="ARBA" id="ARBA00048977"/>
    </source>
</evidence>
<evidence type="ECO:0000313" key="15">
    <source>
        <dbReference type="EMBL" id="EKX74256.1"/>
    </source>
</evidence>
<dbReference type="OrthoDB" id="1405469at2759"/>
<keyword evidence="16" id="KW-1185">Reference proteome</keyword>
<dbReference type="Proteomes" id="UP000031512">
    <property type="component" value="Unassembled WGS sequence"/>
</dbReference>
<dbReference type="STRING" id="1537102.L1LFZ2"/>
<dbReference type="KEGG" id="beq:BEWA_042970"/>
<dbReference type="VEuPathDB" id="PiroplasmaDB:BEWA_042970"/>
<dbReference type="InterPro" id="IPR000719">
    <property type="entry name" value="Prot_kinase_dom"/>
</dbReference>
<organism evidence="15 16">
    <name type="scientific">Theileria equi strain WA</name>
    <dbReference type="NCBI Taxonomy" id="1537102"/>
    <lineage>
        <taxon>Eukaryota</taxon>
        <taxon>Sar</taxon>
        <taxon>Alveolata</taxon>
        <taxon>Apicomplexa</taxon>
        <taxon>Aconoidasida</taxon>
        <taxon>Piroplasmida</taxon>
        <taxon>Theileriidae</taxon>
        <taxon>Theileria</taxon>
    </lineage>
</organism>
<keyword evidence="6 11" id="KW-0067">ATP-binding</keyword>
<feature type="transmembrane region" description="Helical" evidence="13">
    <location>
        <begin position="466"/>
        <end position="486"/>
    </location>
</feature>
<sequence length="1101" mass="126515">MVHYVIFISFVIVVSYIMSHINKIPAKKIGLQKSTNFGFNVPWITYANAQYPTTEEIRFLEDEKKPQDLANNEIFSSKLALVNDQIGNVQIADDIFVKDISLIVVDTEGLAYRTNFSRNLVWVSRLTKNMLKMNKPSLEKYQVCAIEDIAGKKITRKRIVENDIFSERKDRNANDKKYKGPNDMFTRHLVPSYDGYVYYVDEHHTKLLQIHVKDIVNYTPLYTHLLEGVYLQGHRKSTILALDFETGDHIMRHNTGGPASDEYEVDYIMPNIDEKRQQIHIGYTDWSVKAYSERKHQEIWSFNWREIGSVNTEMKNDHIVQNIRNIITVNNNNLRFNISGLSKSESELQFPFPITSVFAVFESKRDGIHTLELISRIPLPPPTQFLLPHPINSHSTLRLSSSNNIKGKSLFINDDIIKVVDSYRPDNGIVLKIMDSINHRNLVIKELYDNKPKPGIDESTTFLLKWWWLLISWVIAIVLTPLVWIYRRVRKQVHKHFDNPIDNKSTNNNIDMLSSNSSQESSKSDFSEPDNISLDRYSDVNLSVDHKLSTELRRAKSEGNFFTNEQDDPFSKSVWIEEQSLINVFGSTKQNKFQRGNILTKSNNGSVLNKKDVLEKEANSSALSVIPSTSILAKFLENGRFLRTFECIKLLGKGGFGAVYRAQHRLEPGNPIYAVKFVLLRLKASEDLSSRRYFREVAANRDIYSKYVVRYYTWWCEEPHFLPLAQMTRELQIAAANNVRHLIDTKAISAQKSRELDDYLQQYHDIVCQYIQNPSSDDAFPNFSKIAQSIKNRVSKIPKLFIRRNRRQNVQERGSSCAAKRNNTSKGNSNDSSEFPYASEGSHIQFKETIEEGNQKLSSDTDKSSFSVINTNTPKEQEKQFPVVLLILMEMCNGFTLRQWLNRPSRSDKPLEFLKGHNGKTVEFELFKQLIKGLRDIHSNCFIHRDLKPENIFVDLKTHALKIGDLGLVGFIEENSHSSVSGTITSAKAHLLSDATQVSVRGQVIGTPGYTAPEGGGNCTEKADIYSAALILLELLCPRFNTVMERLDTLENFRKSHDAPQFIKIDLKPWYELMVHMADQCPEKRPSAEEVYQRLKIILKS</sequence>
<keyword evidence="2" id="KW-0723">Serine/threonine-protein kinase</keyword>
<keyword evidence="7" id="KW-0652">Protein synthesis inhibitor</keyword>
<dbReference type="RefSeq" id="XP_004833708.1">
    <property type="nucleotide sequence ID" value="XM_004833651.1"/>
</dbReference>
<dbReference type="GeneID" id="15807704"/>
<dbReference type="PROSITE" id="PS00108">
    <property type="entry name" value="PROTEIN_KINASE_ST"/>
    <property type="match status" value="1"/>
</dbReference>
<feature type="domain" description="Protein kinase" evidence="14">
    <location>
        <begin position="645"/>
        <end position="1099"/>
    </location>
</feature>